<gene>
    <name evidence="1" type="ORF">J437_LFUL011700</name>
</gene>
<evidence type="ECO:0000313" key="1">
    <source>
        <dbReference type="EMBL" id="KAG8239092.1"/>
    </source>
</evidence>
<sequence>MDMKGIRCCLLPLAAQSKVEVGSRTEVTSGGGGGTAEDGICCLLLRSLPSSDTPFLFASTRLANAPVSSSRKSLRKLPLNGLSVLDKVDVFLSSTDRTIGNLEIGSCLVALTMFTTTWFEGFGGGQGGVCSYWDDWSLLHMLCAMYTDVSLTRGAWPIPIRIIKFNDFTRRAIHLQVHSFCFKNTPPTINIVVNEEESLPNFKRLLFWKRLKEIGFRFEKRGNKALLKERSDIISMRHL</sequence>
<reference evidence="1" key="2">
    <citation type="submission" date="2017-10" db="EMBL/GenBank/DDBJ databases">
        <title>Ladona fulva Genome sequencing and assembly.</title>
        <authorList>
            <person name="Murali S."/>
            <person name="Richards S."/>
            <person name="Bandaranaike D."/>
            <person name="Bellair M."/>
            <person name="Blankenburg K."/>
            <person name="Chao H."/>
            <person name="Dinh H."/>
            <person name="Doddapaneni H."/>
            <person name="Dugan-Rocha S."/>
            <person name="Elkadiri S."/>
            <person name="Gnanaolivu R."/>
            <person name="Hernandez B."/>
            <person name="Skinner E."/>
            <person name="Javaid M."/>
            <person name="Lee S."/>
            <person name="Li M."/>
            <person name="Ming W."/>
            <person name="Munidasa M."/>
            <person name="Muniz J."/>
            <person name="Nguyen L."/>
            <person name="Hughes D."/>
            <person name="Osuji N."/>
            <person name="Pu L.-L."/>
            <person name="Puazo M."/>
            <person name="Qu C."/>
            <person name="Quiroz J."/>
            <person name="Raj R."/>
            <person name="Weissenberger G."/>
            <person name="Xin Y."/>
            <person name="Zou X."/>
            <person name="Han Y."/>
            <person name="Worley K."/>
            <person name="Muzny D."/>
            <person name="Gibbs R."/>
        </authorList>
    </citation>
    <scope>NUCLEOTIDE SEQUENCE</scope>
    <source>
        <strain evidence="1">Sampled in the wild</strain>
    </source>
</reference>
<evidence type="ECO:0000313" key="2">
    <source>
        <dbReference type="Proteomes" id="UP000792457"/>
    </source>
</evidence>
<reference evidence="1" key="1">
    <citation type="submission" date="2013-04" db="EMBL/GenBank/DDBJ databases">
        <authorList>
            <person name="Qu J."/>
            <person name="Murali S.C."/>
            <person name="Bandaranaike D."/>
            <person name="Bellair M."/>
            <person name="Blankenburg K."/>
            <person name="Chao H."/>
            <person name="Dinh H."/>
            <person name="Doddapaneni H."/>
            <person name="Downs B."/>
            <person name="Dugan-Rocha S."/>
            <person name="Elkadiri S."/>
            <person name="Gnanaolivu R.D."/>
            <person name="Hernandez B."/>
            <person name="Javaid M."/>
            <person name="Jayaseelan J.C."/>
            <person name="Lee S."/>
            <person name="Li M."/>
            <person name="Ming W."/>
            <person name="Munidasa M."/>
            <person name="Muniz J."/>
            <person name="Nguyen L."/>
            <person name="Ongeri F."/>
            <person name="Osuji N."/>
            <person name="Pu L.-L."/>
            <person name="Puazo M."/>
            <person name="Qu C."/>
            <person name="Quiroz J."/>
            <person name="Raj R."/>
            <person name="Weissenberger G."/>
            <person name="Xin Y."/>
            <person name="Zou X."/>
            <person name="Han Y."/>
            <person name="Richards S."/>
            <person name="Worley K."/>
            <person name="Muzny D."/>
            <person name="Gibbs R."/>
        </authorList>
    </citation>
    <scope>NUCLEOTIDE SEQUENCE</scope>
    <source>
        <strain evidence="1">Sampled in the wild</strain>
    </source>
</reference>
<proteinExistence type="predicted"/>
<dbReference type="EMBL" id="KZ309512">
    <property type="protein sequence ID" value="KAG8239092.1"/>
    <property type="molecule type" value="Genomic_DNA"/>
</dbReference>
<dbReference type="AlphaFoldDB" id="A0A8K0PAF7"/>
<organism evidence="1 2">
    <name type="scientific">Ladona fulva</name>
    <name type="common">Scarce chaser dragonfly</name>
    <name type="synonym">Libellula fulva</name>
    <dbReference type="NCBI Taxonomy" id="123851"/>
    <lineage>
        <taxon>Eukaryota</taxon>
        <taxon>Metazoa</taxon>
        <taxon>Ecdysozoa</taxon>
        <taxon>Arthropoda</taxon>
        <taxon>Hexapoda</taxon>
        <taxon>Insecta</taxon>
        <taxon>Pterygota</taxon>
        <taxon>Palaeoptera</taxon>
        <taxon>Odonata</taxon>
        <taxon>Epiprocta</taxon>
        <taxon>Anisoptera</taxon>
        <taxon>Libelluloidea</taxon>
        <taxon>Libellulidae</taxon>
        <taxon>Ladona</taxon>
    </lineage>
</organism>
<dbReference type="Proteomes" id="UP000792457">
    <property type="component" value="Unassembled WGS sequence"/>
</dbReference>
<keyword evidence="2" id="KW-1185">Reference proteome</keyword>
<comment type="caution">
    <text evidence="1">The sequence shown here is derived from an EMBL/GenBank/DDBJ whole genome shotgun (WGS) entry which is preliminary data.</text>
</comment>
<dbReference type="OrthoDB" id="6619972at2759"/>
<protein>
    <submittedName>
        <fullName evidence="1">Uncharacterized protein</fullName>
    </submittedName>
</protein>
<accession>A0A8K0PAF7</accession>
<name>A0A8K0PAF7_LADFU</name>